<reference evidence="3" key="1">
    <citation type="journal article" date="2010" name="Genome Biol.">
        <title>Genome sequence of the necrotrophic plant pathogen Pythium ultimum reveals original pathogenicity mechanisms and effector repertoire.</title>
        <authorList>
            <person name="Levesque C.A."/>
            <person name="Brouwer H."/>
            <person name="Cano L."/>
            <person name="Hamilton J.P."/>
            <person name="Holt C."/>
            <person name="Huitema E."/>
            <person name="Raffaele S."/>
            <person name="Robideau G.P."/>
            <person name="Thines M."/>
            <person name="Win J."/>
            <person name="Zerillo M.M."/>
            <person name="Beakes G.W."/>
            <person name="Boore J.L."/>
            <person name="Busam D."/>
            <person name="Dumas B."/>
            <person name="Ferriera S."/>
            <person name="Fuerstenberg S.I."/>
            <person name="Gachon C.M."/>
            <person name="Gaulin E."/>
            <person name="Govers F."/>
            <person name="Grenville-Briggs L."/>
            <person name="Horner N."/>
            <person name="Hostetler J."/>
            <person name="Jiang R.H."/>
            <person name="Johnson J."/>
            <person name="Krajaejun T."/>
            <person name="Lin H."/>
            <person name="Meijer H.J."/>
            <person name="Moore B."/>
            <person name="Morris P."/>
            <person name="Phuntmart V."/>
            <person name="Puiu D."/>
            <person name="Shetty J."/>
            <person name="Stajich J.E."/>
            <person name="Tripathy S."/>
            <person name="Wawra S."/>
            <person name="van West P."/>
            <person name="Whitty B.R."/>
            <person name="Coutinho P.M."/>
            <person name="Henrissat B."/>
            <person name="Martin F."/>
            <person name="Thomas P.D."/>
            <person name="Tyler B.M."/>
            <person name="De Vries R.P."/>
            <person name="Kamoun S."/>
            <person name="Yandell M."/>
            <person name="Tisserat N."/>
            <person name="Buell C.R."/>
        </authorList>
    </citation>
    <scope>NUCLEOTIDE SEQUENCE</scope>
    <source>
        <strain evidence="3">DAOM:BR144</strain>
    </source>
</reference>
<evidence type="ECO:0000256" key="1">
    <source>
        <dbReference type="SAM" id="MobiDB-lite"/>
    </source>
</evidence>
<dbReference type="AlphaFoldDB" id="K3WRU9"/>
<proteinExistence type="predicted"/>
<dbReference type="CDD" id="cd02440">
    <property type="entry name" value="AdoMet_MTases"/>
    <property type="match status" value="1"/>
</dbReference>
<evidence type="ECO:0000313" key="2">
    <source>
        <dbReference type="EnsemblProtists" id="PYU1_T007693"/>
    </source>
</evidence>
<dbReference type="HOGENOM" id="CLU_071476_0_0_1"/>
<dbReference type="PANTHER" id="PTHR32379">
    <property type="entry name" value="GUANIDINOACETATE N-METHYLTRANSFERASE"/>
    <property type="match status" value="1"/>
</dbReference>
<reference evidence="3" key="2">
    <citation type="submission" date="2010-04" db="EMBL/GenBank/DDBJ databases">
        <authorList>
            <person name="Buell R."/>
            <person name="Hamilton J."/>
            <person name="Hostetler J."/>
        </authorList>
    </citation>
    <scope>NUCLEOTIDE SEQUENCE [LARGE SCALE GENOMIC DNA]</scope>
    <source>
        <strain evidence="3">DAOM:BR144</strain>
    </source>
</reference>
<dbReference type="SUPFAM" id="SSF53335">
    <property type="entry name" value="S-adenosyl-L-methionine-dependent methyltransferases"/>
    <property type="match status" value="1"/>
</dbReference>
<dbReference type="STRING" id="431595.K3WRU9"/>
<dbReference type="EnsemblProtists" id="PYU1_T007693">
    <property type="protein sequence ID" value="PYU1_T007693"/>
    <property type="gene ID" value="PYU1_G007677"/>
</dbReference>
<dbReference type="eggNOG" id="KOG1709">
    <property type="taxonomic scope" value="Eukaryota"/>
</dbReference>
<reference evidence="2" key="3">
    <citation type="submission" date="2015-02" db="UniProtKB">
        <authorList>
            <consortium name="EnsemblProtists"/>
        </authorList>
    </citation>
    <scope>IDENTIFICATION</scope>
    <source>
        <strain evidence="2">DAOM BR144</strain>
    </source>
</reference>
<keyword evidence="3" id="KW-1185">Reference proteome</keyword>
<dbReference type="PANTHER" id="PTHR32379:SF1">
    <property type="entry name" value="GUANIDINOACETATE N-METHYLTRANSFERASE"/>
    <property type="match status" value="1"/>
</dbReference>
<dbReference type="Gene3D" id="3.40.50.150">
    <property type="entry name" value="Vaccinia Virus protein VP39"/>
    <property type="match status" value="1"/>
</dbReference>
<organism evidence="2 3">
    <name type="scientific">Globisporangium ultimum (strain ATCC 200006 / CBS 805.95 / DAOM BR144)</name>
    <name type="common">Pythium ultimum</name>
    <dbReference type="NCBI Taxonomy" id="431595"/>
    <lineage>
        <taxon>Eukaryota</taxon>
        <taxon>Sar</taxon>
        <taxon>Stramenopiles</taxon>
        <taxon>Oomycota</taxon>
        <taxon>Peronosporomycetes</taxon>
        <taxon>Pythiales</taxon>
        <taxon>Pythiaceae</taxon>
        <taxon>Globisporangium</taxon>
    </lineage>
</organism>
<dbReference type="InParanoid" id="K3WRU9"/>
<dbReference type="OMA" id="RSRWHDF"/>
<dbReference type="InterPro" id="IPR051038">
    <property type="entry name" value="RMT2/GAMT_Mtase"/>
</dbReference>
<dbReference type="InterPro" id="IPR029063">
    <property type="entry name" value="SAM-dependent_MTases_sf"/>
</dbReference>
<protein>
    <submittedName>
        <fullName evidence="2">Uncharacterized protein</fullName>
    </submittedName>
</protein>
<dbReference type="GO" id="GO:0006601">
    <property type="term" value="P:creatine biosynthetic process"/>
    <property type="evidence" value="ECO:0007669"/>
    <property type="project" value="TreeGrafter"/>
</dbReference>
<accession>K3WRU9</accession>
<evidence type="ECO:0000313" key="3">
    <source>
        <dbReference type="Proteomes" id="UP000019132"/>
    </source>
</evidence>
<dbReference type="EMBL" id="GL376585">
    <property type="status" value="NOT_ANNOTATED_CDS"/>
    <property type="molecule type" value="Genomic_DNA"/>
</dbReference>
<sequence length="250" mass="28261">MITTGNAKGYDALGRAVLWSSQGQQVMMQWEQQYMHTCVDALRIRRSDRVLEIGFGLAYSATHIQRFRPLLHTIIECDAAVIQDAETFARSHEGVRVKRGTWQSLLPMLSESDQFDCVFFDDYPLPELEELGITQNQTRSLRTRSRWHDFLDAVLPHVAVGGRITGYLARDIDLQRVGCRVETSAVDVKVSDTCEYFPHKTALVPVITVLDRRAAMTPGQDMQGDGDKPAFPHQESSKLLQAESRHRTDG</sequence>
<name>K3WRU9_GLOUD</name>
<dbReference type="Proteomes" id="UP000019132">
    <property type="component" value="Unassembled WGS sequence"/>
</dbReference>
<dbReference type="GO" id="GO:0030731">
    <property type="term" value="F:guanidinoacetate N-methyltransferase activity"/>
    <property type="evidence" value="ECO:0007669"/>
    <property type="project" value="TreeGrafter"/>
</dbReference>
<dbReference type="GO" id="GO:0005634">
    <property type="term" value="C:nucleus"/>
    <property type="evidence" value="ECO:0007669"/>
    <property type="project" value="TreeGrafter"/>
</dbReference>
<dbReference type="VEuPathDB" id="FungiDB:PYU1_G007677"/>
<dbReference type="GO" id="GO:0005737">
    <property type="term" value="C:cytoplasm"/>
    <property type="evidence" value="ECO:0007669"/>
    <property type="project" value="TreeGrafter"/>
</dbReference>
<feature type="region of interest" description="Disordered" evidence="1">
    <location>
        <begin position="217"/>
        <end position="250"/>
    </location>
</feature>